<evidence type="ECO:0000256" key="1">
    <source>
        <dbReference type="SAM" id="MobiDB-lite"/>
    </source>
</evidence>
<sequence>MLLQEQNFLARERKKSDREEELERQLRQLREDQLRKMYELQNEINLLKNRPPVEATPRQVLPPPPRPYVEVEPMAPYDQYVVWSSRDGVPLYPSLIIQTPRVLKSTFSTAPNRYVPTNHHTWVSTQHYYNGDISTRLPPPTARPESEGTNVDDLD</sequence>
<accession>A0A8W8LY13</accession>
<reference evidence="2" key="1">
    <citation type="submission" date="2022-08" db="UniProtKB">
        <authorList>
            <consortium name="EnsemblMetazoa"/>
        </authorList>
    </citation>
    <scope>IDENTIFICATION</scope>
    <source>
        <strain evidence="2">05x7-T-G4-1.051#20</strain>
    </source>
</reference>
<dbReference type="Proteomes" id="UP000005408">
    <property type="component" value="Unassembled WGS sequence"/>
</dbReference>
<dbReference type="EnsemblMetazoa" id="G3036.18">
    <property type="protein sequence ID" value="G3036.18:cds"/>
    <property type="gene ID" value="G3036"/>
</dbReference>
<feature type="region of interest" description="Disordered" evidence="1">
    <location>
        <begin position="130"/>
        <end position="155"/>
    </location>
</feature>
<proteinExistence type="predicted"/>
<name>A0A8W8LY13_MAGGI</name>
<evidence type="ECO:0000313" key="3">
    <source>
        <dbReference type="Proteomes" id="UP000005408"/>
    </source>
</evidence>
<keyword evidence="3" id="KW-1185">Reference proteome</keyword>
<feature type="compositionally biased region" description="Basic and acidic residues" evidence="1">
    <location>
        <begin position="10"/>
        <end position="21"/>
    </location>
</feature>
<protein>
    <submittedName>
        <fullName evidence="2">Uncharacterized protein</fullName>
    </submittedName>
</protein>
<dbReference type="AlphaFoldDB" id="A0A8W8LY13"/>
<organism evidence="2 3">
    <name type="scientific">Magallana gigas</name>
    <name type="common">Pacific oyster</name>
    <name type="synonym">Crassostrea gigas</name>
    <dbReference type="NCBI Taxonomy" id="29159"/>
    <lineage>
        <taxon>Eukaryota</taxon>
        <taxon>Metazoa</taxon>
        <taxon>Spiralia</taxon>
        <taxon>Lophotrochozoa</taxon>
        <taxon>Mollusca</taxon>
        <taxon>Bivalvia</taxon>
        <taxon>Autobranchia</taxon>
        <taxon>Pteriomorphia</taxon>
        <taxon>Ostreida</taxon>
        <taxon>Ostreoidea</taxon>
        <taxon>Ostreidae</taxon>
        <taxon>Magallana</taxon>
    </lineage>
</organism>
<feature type="region of interest" description="Disordered" evidence="1">
    <location>
        <begin position="1"/>
        <end position="21"/>
    </location>
</feature>
<evidence type="ECO:0000313" key="2">
    <source>
        <dbReference type="EnsemblMetazoa" id="G3036.18:cds"/>
    </source>
</evidence>